<name>A0A3Q9R105_9BACI</name>
<sequence>MFILSIVFMLALVGFSSGTLPKHLDPLAPDTIYFNGKVITMDEDAANAEAVAVKDGKIIAVGSNNEISKLKGSSTKIVDLENKILLPGFYDAHSHFPSSGMDGTVQVNLNSPPVGPIKTIDDLIIALKDRGMETHEGEWILGRGYDQTLLAEKRHPTSDDLDKVSTELPIYIAHTSGHLAVANSAALKIAGITKGTPNPSGGVIVKDPKTGEPTGVLEESAMGLVSKHIPNVTEEENLAAFKKAVQDYISKGVTTSIIAGASKQGLVDLQKYQKQGLLPLRVTAMGSGWGGVISPGELGGFVTGFGSDMLKLGPVKMSHDGSIQGYTGYLSQPYHVPPGDDPNYRGYPAQSREELTKRVVELHKAGYQIAIHGNGDAAIDDILYAYRTAQEKYPRKDARHRIEHSQMARLDQLDQMKELGVTPSYFVSHTFFWGDQHRDTFMGPERAAMMSPLKSSIERGIKFSIHLDTHITPMDPLQAVWSAVNRISRSGQVIGPDQRITPLQALRAVTSDAAWQNFEENIKGSIEIGKYADFVILQENPLTIDPVKIKDIKVLKTIVNDKVIYEN</sequence>
<evidence type="ECO:0000313" key="2">
    <source>
        <dbReference type="EMBL" id="AZU65132.1"/>
    </source>
</evidence>
<gene>
    <name evidence="2" type="ORF">CHR53_25030</name>
</gene>
<dbReference type="Gene3D" id="3.10.310.70">
    <property type="match status" value="1"/>
</dbReference>
<keyword evidence="3" id="KW-1185">Reference proteome</keyword>
<reference evidence="2 3" key="1">
    <citation type="submission" date="2017-07" db="EMBL/GenBank/DDBJ databases">
        <title>The complete genome sequence of Bacillus mesonae strain H20-5, an efficient strain improving plant abiotic stress resistance.</title>
        <authorList>
            <person name="Kim S.Y."/>
            <person name="Song H."/>
            <person name="Sang M.K."/>
            <person name="Weon H.-Y."/>
            <person name="Song J."/>
        </authorList>
    </citation>
    <scope>NUCLEOTIDE SEQUENCE [LARGE SCALE GENOMIC DNA]</scope>
    <source>
        <strain evidence="2 3">H20-5</strain>
    </source>
</reference>
<dbReference type="GO" id="GO:0016810">
    <property type="term" value="F:hydrolase activity, acting on carbon-nitrogen (but not peptide) bonds"/>
    <property type="evidence" value="ECO:0007669"/>
    <property type="project" value="InterPro"/>
</dbReference>
<dbReference type="EMBL" id="CP022572">
    <property type="protein sequence ID" value="AZU65132.1"/>
    <property type="molecule type" value="Genomic_DNA"/>
</dbReference>
<protein>
    <recommendedName>
        <fullName evidence="1">Amidohydrolase 3 domain-containing protein</fullName>
    </recommendedName>
</protein>
<dbReference type="SUPFAM" id="SSF51556">
    <property type="entry name" value="Metallo-dependent hydrolases"/>
    <property type="match status" value="1"/>
</dbReference>
<dbReference type="InterPro" id="IPR011059">
    <property type="entry name" value="Metal-dep_hydrolase_composite"/>
</dbReference>
<proteinExistence type="predicted"/>
<dbReference type="SUPFAM" id="SSF51338">
    <property type="entry name" value="Composite domain of metallo-dependent hydrolases"/>
    <property type="match status" value="1"/>
</dbReference>
<evidence type="ECO:0000259" key="1">
    <source>
        <dbReference type="Pfam" id="PF07969"/>
    </source>
</evidence>
<dbReference type="InterPro" id="IPR013108">
    <property type="entry name" value="Amidohydro_3"/>
</dbReference>
<dbReference type="PANTHER" id="PTHR22642:SF2">
    <property type="entry name" value="PROTEIN LONG AFTER FAR-RED 3"/>
    <property type="match status" value="1"/>
</dbReference>
<dbReference type="AlphaFoldDB" id="A0A3Q9R105"/>
<dbReference type="KEGG" id="nmk:CHR53_25030"/>
<dbReference type="Pfam" id="PF07969">
    <property type="entry name" value="Amidohydro_3"/>
    <property type="match status" value="1"/>
</dbReference>
<feature type="domain" description="Amidohydrolase 3" evidence="1">
    <location>
        <begin position="76"/>
        <end position="565"/>
    </location>
</feature>
<dbReference type="InterPro" id="IPR032466">
    <property type="entry name" value="Metal_Hydrolase"/>
</dbReference>
<dbReference type="CDD" id="cd01300">
    <property type="entry name" value="YtcJ_like"/>
    <property type="match status" value="1"/>
</dbReference>
<dbReference type="Gene3D" id="3.20.20.140">
    <property type="entry name" value="Metal-dependent hydrolases"/>
    <property type="match status" value="1"/>
</dbReference>
<dbReference type="PANTHER" id="PTHR22642">
    <property type="entry name" value="IMIDAZOLONEPROPIONASE"/>
    <property type="match status" value="1"/>
</dbReference>
<dbReference type="OrthoDB" id="9767366at2"/>
<dbReference type="Gene3D" id="2.30.40.10">
    <property type="entry name" value="Urease, subunit C, domain 1"/>
    <property type="match status" value="1"/>
</dbReference>
<organism evidence="2 3">
    <name type="scientific">Neobacillus mesonae</name>
    <dbReference type="NCBI Taxonomy" id="1193713"/>
    <lineage>
        <taxon>Bacteria</taxon>
        <taxon>Bacillati</taxon>
        <taxon>Bacillota</taxon>
        <taxon>Bacilli</taxon>
        <taxon>Bacillales</taxon>
        <taxon>Bacillaceae</taxon>
        <taxon>Neobacillus</taxon>
    </lineage>
</organism>
<evidence type="ECO:0000313" key="3">
    <source>
        <dbReference type="Proteomes" id="UP000282892"/>
    </source>
</evidence>
<dbReference type="InterPro" id="IPR033932">
    <property type="entry name" value="YtcJ-like"/>
</dbReference>
<accession>A0A3Q9R105</accession>
<dbReference type="Proteomes" id="UP000282892">
    <property type="component" value="Chromosome"/>
</dbReference>